<feature type="domain" description="PCI" evidence="9">
    <location>
        <begin position="232"/>
        <end position="412"/>
    </location>
</feature>
<proteinExistence type="inferred from homology"/>
<keyword evidence="4" id="KW-0812">Transmembrane</keyword>
<evidence type="ECO:0000259" key="9">
    <source>
        <dbReference type="PROSITE" id="PS50250"/>
    </source>
</evidence>
<dbReference type="InterPro" id="IPR036390">
    <property type="entry name" value="WH_DNA-bd_sf"/>
</dbReference>
<feature type="region of interest" description="Disordered" evidence="8">
    <location>
        <begin position="444"/>
        <end position="479"/>
    </location>
</feature>
<evidence type="ECO:0000256" key="6">
    <source>
        <dbReference type="ARBA" id="ARBA00022989"/>
    </source>
</evidence>
<dbReference type="GO" id="GO:0030234">
    <property type="term" value="F:enzyme regulator activity"/>
    <property type="evidence" value="ECO:0007669"/>
    <property type="project" value="InterPro"/>
</dbReference>
<name>A0A9P7BGS9_9ASCO</name>
<dbReference type="GO" id="GO:0008541">
    <property type="term" value="C:proteasome regulatory particle, lid subcomplex"/>
    <property type="evidence" value="ECO:0007669"/>
    <property type="project" value="TreeGrafter"/>
</dbReference>
<dbReference type="InterPro" id="IPR050756">
    <property type="entry name" value="CSN3"/>
</dbReference>
<dbReference type="PROSITE" id="PS50250">
    <property type="entry name" value="PCI"/>
    <property type="match status" value="1"/>
</dbReference>
<evidence type="ECO:0000256" key="4">
    <source>
        <dbReference type="ARBA" id="ARBA00022692"/>
    </source>
</evidence>
<organism evidence="10 11">
    <name type="scientific">Pichia californica</name>
    <dbReference type="NCBI Taxonomy" id="460514"/>
    <lineage>
        <taxon>Eukaryota</taxon>
        <taxon>Fungi</taxon>
        <taxon>Dikarya</taxon>
        <taxon>Ascomycota</taxon>
        <taxon>Saccharomycotina</taxon>
        <taxon>Pichiomycetes</taxon>
        <taxon>Pichiales</taxon>
        <taxon>Pichiaceae</taxon>
        <taxon>Pichia</taxon>
    </lineage>
</organism>
<dbReference type="InterPro" id="IPR000717">
    <property type="entry name" value="PCI_dom"/>
</dbReference>
<dbReference type="AlphaFoldDB" id="A0A9P7BGS9"/>
<dbReference type="GO" id="GO:0005759">
    <property type="term" value="C:mitochondrial matrix"/>
    <property type="evidence" value="ECO:0007669"/>
    <property type="project" value="UniProtKB-ARBA"/>
</dbReference>
<dbReference type="HAMAP" id="MF_00155">
    <property type="entry name" value="CtaG"/>
    <property type="match status" value="1"/>
</dbReference>
<comment type="function">
    <text evidence="1">Exerts its effect at some terminal stage of cytochrome c oxidase synthesis, probably by being involved in the insertion of the copper B into subunit I.</text>
</comment>
<keyword evidence="6" id="KW-1133">Transmembrane helix</keyword>
<dbReference type="GO" id="GO:0006511">
    <property type="term" value="P:ubiquitin-dependent protein catabolic process"/>
    <property type="evidence" value="ECO:0007669"/>
    <property type="project" value="TreeGrafter"/>
</dbReference>
<comment type="similarity">
    <text evidence="3">Belongs to the proteasome subunit S3 family.</text>
</comment>
<dbReference type="InterPro" id="IPR057985">
    <property type="entry name" value="TPR_PSMD3_N"/>
</dbReference>
<evidence type="ECO:0000313" key="11">
    <source>
        <dbReference type="Proteomes" id="UP000697127"/>
    </source>
</evidence>
<dbReference type="Gene3D" id="2.60.370.10">
    <property type="entry name" value="Ctag/Cox11"/>
    <property type="match status" value="1"/>
</dbReference>
<dbReference type="InterPro" id="IPR023471">
    <property type="entry name" value="CtaG/Cox11_dom_sf"/>
</dbReference>
<evidence type="ECO:0000256" key="3">
    <source>
        <dbReference type="ARBA" id="ARBA00007912"/>
    </source>
</evidence>
<evidence type="ECO:0000256" key="5">
    <source>
        <dbReference type="ARBA" id="ARBA00022942"/>
    </source>
</evidence>
<dbReference type="GO" id="GO:0042176">
    <property type="term" value="P:regulation of protein catabolic process"/>
    <property type="evidence" value="ECO:0007669"/>
    <property type="project" value="InterPro"/>
</dbReference>
<sequence>MTTEVEQVPVSKVVEQLEAFILLIQNSAVKFDPRYILKVFRELKSIRRDIKANDLIILISYVYPSKCPTAEYILEILKPFSTGSLVILNNKSIESMILDDPKFEILPEIDLFIHLLVQIFLHDLGETKVLHEFNGKVIQKLKSYNKRTLDYIQAKVWYYIFRSSELANDLINIRVELMNALRTATLRHDTETRASVTTLLLRDYILTNDINQAYNLVEKTEFPNEATTSVVARYYYYLARIQTIQLDYSSANECVITAIRKCPQTKNALGFLQSATKLKILIELLTGEIPELSSFDDKLLSRSLRPYSEVTKAVRLGDLTIFNNAIETFGASLKKDNNYNLVLRLRQNVIKAGIRIISLSYKRISLKDICIKLHLESELTAEYIVAKAIKDGVVDATINHSKGYMETDEISDVYSTTNPQDEFDRRIKFCMQLHNDSVKAMRYPMNEDRRDVDADTQARERAEAPKQTESPRANREELPKMSLKQYQLIRSYMREKEETYNRRTTINYSLSMMMIFLALTYASVPIYRAICQRTGWGGTPITDKNRFTRDKLSPVSTERKLRVSFTAETSGALPWKFVPQQREVWLVPGETALAFYKAKNVGDRDITGMATYSVTPDHVAPYFNKIQCFCFEEQRLQKGEEVDMPLFFFIDPEFSRDPAMRNIDDVVLHYTFFRAKHDQQHETLFGNADSKNEETTAAHST</sequence>
<comment type="caution">
    <text evidence="10">The sequence shown here is derived from an EMBL/GenBank/DDBJ whole genome shotgun (WGS) entry which is preliminary data.</text>
</comment>
<dbReference type="FunFam" id="2.60.370.10:FF:000001">
    <property type="entry name" value="COX11 cytochrome c oxidase assembly homolog"/>
    <property type="match status" value="1"/>
</dbReference>
<dbReference type="SMART" id="SM00753">
    <property type="entry name" value="PAM"/>
    <property type="match status" value="1"/>
</dbReference>
<dbReference type="Pfam" id="PF08375">
    <property type="entry name" value="Rpn3_C"/>
    <property type="match status" value="1"/>
</dbReference>
<comment type="subcellular location">
    <subcellularLocation>
        <location evidence="2">Mitochondrion inner membrane</location>
        <topology evidence="2">Single-pass membrane protein</topology>
        <orientation evidence="2">Intermembrane side</orientation>
    </subcellularLocation>
</comment>
<dbReference type="SMART" id="SM00088">
    <property type="entry name" value="PINT"/>
    <property type="match status" value="1"/>
</dbReference>
<keyword evidence="5 10" id="KW-0647">Proteasome</keyword>
<dbReference type="Pfam" id="PF04442">
    <property type="entry name" value="CtaG_Cox11"/>
    <property type="match status" value="1"/>
</dbReference>
<dbReference type="NCBIfam" id="NF003465">
    <property type="entry name" value="PRK05089.1"/>
    <property type="match status" value="1"/>
</dbReference>
<keyword evidence="11" id="KW-1185">Reference proteome</keyword>
<evidence type="ECO:0000256" key="2">
    <source>
        <dbReference type="ARBA" id="ARBA00004243"/>
    </source>
</evidence>
<dbReference type="GO" id="GO:0005507">
    <property type="term" value="F:copper ion binding"/>
    <property type="evidence" value="ECO:0007669"/>
    <property type="project" value="InterPro"/>
</dbReference>
<accession>A0A9P7BGS9</accession>
<dbReference type="Proteomes" id="UP000697127">
    <property type="component" value="Unassembled WGS sequence"/>
</dbReference>
<reference evidence="10" key="1">
    <citation type="submission" date="2020-11" db="EMBL/GenBank/DDBJ databases">
        <title>Kefir isolates.</title>
        <authorList>
            <person name="Marcisauskas S."/>
            <person name="Kim Y."/>
            <person name="Blasche S."/>
        </authorList>
    </citation>
    <scope>NUCLEOTIDE SEQUENCE</scope>
    <source>
        <strain evidence="10">Olga-1</strain>
    </source>
</reference>
<evidence type="ECO:0000256" key="8">
    <source>
        <dbReference type="SAM" id="MobiDB-lite"/>
    </source>
</evidence>
<dbReference type="GO" id="GO:0005743">
    <property type="term" value="C:mitochondrial inner membrane"/>
    <property type="evidence" value="ECO:0007669"/>
    <property type="project" value="UniProtKB-SubCell"/>
</dbReference>
<evidence type="ECO:0000313" key="10">
    <source>
        <dbReference type="EMBL" id="KAG0689600.1"/>
    </source>
</evidence>
<dbReference type="PANTHER" id="PTHR10758:SF2">
    <property type="entry name" value="26S PROTEASOME NON-ATPASE REGULATORY SUBUNIT 3"/>
    <property type="match status" value="1"/>
</dbReference>
<dbReference type="InterPro" id="IPR007533">
    <property type="entry name" value="Cyt_c_oxidase_assmbl_CtaG"/>
</dbReference>
<evidence type="ECO:0000256" key="1">
    <source>
        <dbReference type="ARBA" id="ARBA00004007"/>
    </source>
</evidence>
<protein>
    <submittedName>
        <fullName evidence="10">26S proteasome non-ATPase regulatory subunit</fullName>
    </submittedName>
</protein>
<gene>
    <name evidence="10" type="primary">RPN3</name>
    <name evidence="10" type="ORF">C6P40_004806</name>
</gene>
<keyword evidence="7" id="KW-0472">Membrane</keyword>
<feature type="compositionally biased region" description="Basic and acidic residues" evidence="8">
    <location>
        <begin position="445"/>
        <end position="466"/>
    </location>
</feature>
<dbReference type="InterPro" id="IPR013586">
    <property type="entry name" value="PSMD3_C"/>
</dbReference>
<dbReference type="EMBL" id="PUHW01000071">
    <property type="protein sequence ID" value="KAG0689600.1"/>
    <property type="molecule type" value="Genomic_DNA"/>
</dbReference>
<dbReference type="SUPFAM" id="SSF110111">
    <property type="entry name" value="Ctag/Cox11"/>
    <property type="match status" value="1"/>
</dbReference>
<dbReference type="SUPFAM" id="SSF46785">
    <property type="entry name" value="Winged helix' DNA-binding domain"/>
    <property type="match status" value="1"/>
</dbReference>
<evidence type="ECO:0000256" key="7">
    <source>
        <dbReference type="ARBA" id="ARBA00023136"/>
    </source>
</evidence>
<dbReference type="Pfam" id="PF25573">
    <property type="entry name" value="TPR_PSMD3_N"/>
    <property type="match status" value="1"/>
</dbReference>
<dbReference type="PANTHER" id="PTHR10758">
    <property type="entry name" value="26S PROTEASOME NON-ATPASE REGULATORY SUBUNIT 3/COP9 SIGNALOSOME COMPLEX SUBUNIT 3"/>
    <property type="match status" value="1"/>
</dbReference>
<dbReference type="Pfam" id="PF01399">
    <property type="entry name" value="PCI"/>
    <property type="match status" value="1"/>
</dbReference>